<dbReference type="GO" id="GO:0005247">
    <property type="term" value="F:voltage-gated chloride channel activity"/>
    <property type="evidence" value="ECO:0007669"/>
    <property type="project" value="TreeGrafter"/>
</dbReference>
<feature type="transmembrane region" description="Helical" evidence="8">
    <location>
        <begin position="334"/>
        <end position="356"/>
    </location>
</feature>
<dbReference type="Pfam" id="PF02080">
    <property type="entry name" value="TrkA_C"/>
    <property type="match status" value="1"/>
</dbReference>
<dbReference type="Pfam" id="PF00654">
    <property type="entry name" value="Voltage_CLC"/>
    <property type="match status" value="1"/>
</dbReference>
<proteinExistence type="predicted"/>
<name>A0A0R2L1H9_9LACO</name>
<dbReference type="GO" id="GO:0008324">
    <property type="term" value="F:monoatomic cation transmembrane transporter activity"/>
    <property type="evidence" value="ECO:0007669"/>
    <property type="project" value="InterPro"/>
</dbReference>
<comment type="subcellular location">
    <subcellularLocation>
        <location evidence="1">Membrane</location>
        <topology evidence="1">Multi-pass membrane protein</topology>
    </subcellularLocation>
</comment>
<dbReference type="InterPro" id="IPR001807">
    <property type="entry name" value="ClC"/>
</dbReference>
<feature type="transmembrane region" description="Helical" evidence="8">
    <location>
        <begin position="61"/>
        <end position="82"/>
    </location>
</feature>
<dbReference type="EMBL" id="JQBX01000011">
    <property type="protein sequence ID" value="KRN93686.1"/>
    <property type="molecule type" value="Genomic_DNA"/>
</dbReference>
<evidence type="ECO:0000256" key="4">
    <source>
        <dbReference type="ARBA" id="ARBA00022989"/>
    </source>
</evidence>
<dbReference type="PANTHER" id="PTHR45711:SF6">
    <property type="entry name" value="CHLORIDE CHANNEL PROTEIN"/>
    <property type="match status" value="1"/>
</dbReference>
<dbReference type="GO" id="GO:0006813">
    <property type="term" value="P:potassium ion transport"/>
    <property type="evidence" value="ECO:0007669"/>
    <property type="project" value="InterPro"/>
</dbReference>
<accession>A0A0R2L1H9</accession>
<dbReference type="STRING" id="331679.IV81_GL000262"/>
<feature type="transmembrane region" description="Helical" evidence="8">
    <location>
        <begin position="20"/>
        <end position="41"/>
    </location>
</feature>
<dbReference type="InterPro" id="IPR036721">
    <property type="entry name" value="RCK_C_sf"/>
</dbReference>
<keyword evidence="11" id="KW-1185">Reference proteome</keyword>
<evidence type="ECO:0000256" key="3">
    <source>
        <dbReference type="ARBA" id="ARBA00022692"/>
    </source>
</evidence>
<dbReference type="AlphaFoldDB" id="A0A0R2L1H9"/>
<dbReference type="PATRIC" id="fig|331679.3.peg.268"/>
<keyword evidence="4 8" id="KW-1133">Transmembrane helix</keyword>
<dbReference type="PROSITE" id="PS51202">
    <property type="entry name" value="RCK_C"/>
    <property type="match status" value="1"/>
</dbReference>
<dbReference type="Gene3D" id="1.10.3080.10">
    <property type="entry name" value="Clc chloride channel"/>
    <property type="match status" value="1"/>
</dbReference>
<keyword evidence="3 8" id="KW-0812">Transmembrane</keyword>
<keyword evidence="5" id="KW-0406">Ion transport</keyword>
<dbReference type="InterPro" id="IPR014743">
    <property type="entry name" value="Cl-channel_core"/>
</dbReference>
<evidence type="ECO:0000256" key="5">
    <source>
        <dbReference type="ARBA" id="ARBA00023065"/>
    </source>
</evidence>
<gene>
    <name evidence="10" type="ORF">IV81_GL000262</name>
</gene>
<feature type="transmembrane region" description="Helical" evidence="8">
    <location>
        <begin position="232"/>
        <end position="250"/>
    </location>
</feature>
<protein>
    <submittedName>
        <fullName evidence="10">Chloride channel protein EriC</fullName>
    </submittedName>
</protein>
<dbReference type="PANTHER" id="PTHR45711">
    <property type="entry name" value="CHLORIDE CHANNEL PROTEIN"/>
    <property type="match status" value="1"/>
</dbReference>
<feature type="transmembrane region" description="Helical" evidence="8">
    <location>
        <begin position="159"/>
        <end position="184"/>
    </location>
</feature>
<dbReference type="InterPro" id="IPR006037">
    <property type="entry name" value="RCK_C"/>
</dbReference>
<dbReference type="SUPFAM" id="SSF81340">
    <property type="entry name" value="Clc chloride channel"/>
    <property type="match status" value="1"/>
</dbReference>
<feature type="domain" description="RCK C-terminal" evidence="9">
    <location>
        <begin position="431"/>
        <end position="513"/>
    </location>
</feature>
<evidence type="ECO:0000313" key="11">
    <source>
        <dbReference type="Proteomes" id="UP000051859"/>
    </source>
</evidence>
<organism evidence="10 11">
    <name type="scientific">Pediococcus stilesii</name>
    <dbReference type="NCBI Taxonomy" id="331679"/>
    <lineage>
        <taxon>Bacteria</taxon>
        <taxon>Bacillati</taxon>
        <taxon>Bacillota</taxon>
        <taxon>Bacilli</taxon>
        <taxon>Lactobacillales</taxon>
        <taxon>Lactobacillaceae</taxon>
        <taxon>Pediococcus</taxon>
    </lineage>
</organism>
<dbReference type="SUPFAM" id="SSF116726">
    <property type="entry name" value="TrkA C-terminal domain-like"/>
    <property type="match status" value="1"/>
</dbReference>
<dbReference type="CDD" id="cd01031">
    <property type="entry name" value="EriC"/>
    <property type="match status" value="1"/>
</dbReference>
<feature type="transmembrane region" description="Helical" evidence="8">
    <location>
        <begin position="368"/>
        <end position="390"/>
    </location>
</feature>
<dbReference type="GO" id="GO:0005886">
    <property type="term" value="C:plasma membrane"/>
    <property type="evidence" value="ECO:0007669"/>
    <property type="project" value="TreeGrafter"/>
</dbReference>
<keyword evidence="7" id="KW-0868">Chloride</keyword>
<comment type="caution">
    <text evidence="10">The sequence shown here is derived from an EMBL/GenBank/DDBJ whole genome shotgun (WGS) entry which is preliminary data.</text>
</comment>
<feature type="transmembrane region" description="Helical" evidence="8">
    <location>
        <begin position="307"/>
        <end position="328"/>
    </location>
</feature>
<dbReference type="Gene3D" id="3.30.70.1450">
    <property type="entry name" value="Regulator of K+ conductance, C-terminal domain"/>
    <property type="match status" value="1"/>
</dbReference>
<evidence type="ECO:0000256" key="7">
    <source>
        <dbReference type="ARBA" id="ARBA00023214"/>
    </source>
</evidence>
<evidence type="ECO:0000256" key="6">
    <source>
        <dbReference type="ARBA" id="ARBA00023136"/>
    </source>
</evidence>
<dbReference type="Proteomes" id="UP000051859">
    <property type="component" value="Unassembled WGS sequence"/>
</dbReference>
<evidence type="ECO:0000256" key="2">
    <source>
        <dbReference type="ARBA" id="ARBA00022448"/>
    </source>
</evidence>
<sequence length="515" mass="56524">MTFFGGDENLHFKIEDTRLLTLLNSIVIGTLIGLIVSTFRLSIEHMLKFFQQLYQQAANNWIWILIILAINVALAFIVGFFVKKTPEISGSGIPQIEGQLAGEYEEKWWPVLWKKFVGGILAIGSGLMLGREGPSIQLGAVVGQGWSKFRHYSGSQRRVMIAGGAAAGLSAAFNAPIASTLFVLEEIYHNFSPLVWISALTSAIVSNFVSLNFFGLTPVLAMNHPRSLPLGMYWHLILLGILLGIFGRLYQICTLRLKAWYGKLTFLPRWLHSIVPFVLIIPVGLLWPSYLGGGNELITYIARIHPVLLTMIILLIVRFVFSMISYGSGLPGGIFLPILTLGAVFGTVYVSAMTGLHLINPSYLPNFVIYAMAGYFAAIGKAPFTAILLITEMVGSLQHLMPLAVVALTAYIVLDLMGGEPIYESLLHQLVPTITATPSGPQDRVEVPITEGSPLDGMAVRNIKWPKQSLLISIHRGSSQLIPAGDSVIKVGDTLIVTTHHGQRGRVKEYFNNLM</sequence>
<keyword evidence="6 8" id="KW-0472">Membrane</keyword>
<reference evidence="10 11" key="1">
    <citation type="journal article" date="2015" name="Genome Announc.">
        <title>Expanding the biotechnology potential of lactobacilli through comparative genomics of 213 strains and associated genera.</title>
        <authorList>
            <person name="Sun Z."/>
            <person name="Harris H.M."/>
            <person name="McCann A."/>
            <person name="Guo C."/>
            <person name="Argimon S."/>
            <person name="Zhang W."/>
            <person name="Yang X."/>
            <person name="Jeffery I.B."/>
            <person name="Cooney J.C."/>
            <person name="Kagawa T.F."/>
            <person name="Liu W."/>
            <person name="Song Y."/>
            <person name="Salvetti E."/>
            <person name="Wrobel A."/>
            <person name="Rasinkangas P."/>
            <person name="Parkhill J."/>
            <person name="Rea M.C."/>
            <person name="O'Sullivan O."/>
            <person name="Ritari J."/>
            <person name="Douillard F.P."/>
            <person name="Paul Ross R."/>
            <person name="Yang R."/>
            <person name="Briner A.E."/>
            <person name="Felis G.E."/>
            <person name="de Vos W.M."/>
            <person name="Barrangou R."/>
            <person name="Klaenhammer T.R."/>
            <person name="Caufield P.W."/>
            <person name="Cui Y."/>
            <person name="Zhang H."/>
            <person name="O'Toole P.W."/>
        </authorList>
    </citation>
    <scope>NUCLEOTIDE SEQUENCE [LARGE SCALE GENOMIC DNA]</scope>
    <source>
        <strain evidence="10 11">DSM 18001</strain>
    </source>
</reference>
<evidence type="ECO:0000256" key="8">
    <source>
        <dbReference type="SAM" id="Phobius"/>
    </source>
</evidence>
<dbReference type="PRINTS" id="PR00762">
    <property type="entry name" value="CLCHANNEL"/>
</dbReference>
<feature type="transmembrane region" description="Helical" evidence="8">
    <location>
        <begin position="196"/>
        <end position="220"/>
    </location>
</feature>
<keyword evidence="2" id="KW-0813">Transport</keyword>
<feature type="transmembrane region" description="Helical" evidence="8">
    <location>
        <begin position="270"/>
        <end position="287"/>
    </location>
</feature>
<feature type="transmembrane region" description="Helical" evidence="8">
    <location>
        <begin position="396"/>
        <end position="414"/>
    </location>
</feature>
<evidence type="ECO:0000256" key="1">
    <source>
        <dbReference type="ARBA" id="ARBA00004141"/>
    </source>
</evidence>
<evidence type="ECO:0000259" key="9">
    <source>
        <dbReference type="PROSITE" id="PS51202"/>
    </source>
</evidence>
<evidence type="ECO:0000313" key="10">
    <source>
        <dbReference type="EMBL" id="KRN93686.1"/>
    </source>
</evidence>